<sequence>MSSIDKLAIMGIRSFGPDDRKVIKFFHPLTLILGDNGCGKTTIIEALKYATTNEYPPGCTKQNASLFVHDPKLTATSEVRGQITLQFKDVKGDTMSVQKTLQCTQTIKNPKFSTLDQVISRKGEDGEWKSISGRCADISDEMCYSMGVSKAVLSNVLLCHQEDSNWPLDTDGVVKEKFDAIFGAVKFNKCLEQIKKVSKTINDDLKLLEADLRHLSQNKTEAAQKRARLSEAELSLFEANKKVETFLSKLNPVQEKLRDLANKEDKIGQMYTECETQKTKLESVRNTIKDYRKGIQYEFKGSFQELMEAIQNFQDELKNKQIEIENVEKQGEEITVQLKRNQQLVSEEQFKVGQLLRDSEKNKERVEARNSAIVSLSEDLNVSTSVTQLSQSDEIQRVLTSLDNSVSTKENELSLFKEQQQAEVARLQQEIDTYREERAKVDQNVQNKKLQLQANKRDLDKVKNDIYEVDQSAELLGVLQSKLDRVKRDLDDLIKNNDMEALDNEIKTAEEGRERFEDSLLVLEREIQNLQLLSSVQAELDIQRDTKDSKDAEIRKLKNRHEASLKHLIKEIPDQGIKFHLEACMDRLADEIKSKSDEIKKKENQLSTLEAEKRHLSEKLKTAKQGLEADEFAISQACSGRDYDSYVEELANKVQELQDLKGTLSSSEFLFRRYVQTLQKQDPCCPLCHRGFSEEDEVTKLISELTLKVREVPSKLRSNKEQLDSFQEKYKNLLQLKPRYEKIAVLKSMEIPKLEAELEKTEKKLIVLKEELSQLKTEIESPQSDEALAKSIQSDVVLMEQHYAESRRLAREIQKLEAKLPPGNKKSLQEALEEQKDLRTSLQTSKRHYESLITKRNNILTKKHQLQDQKNSLQEQQMKISGNVQMRSQLAERRVELESIETMIQLEIQKGVEDLLTITRQFEQSTRQMKVLVASNASALDAKTLEFRKLQQRLDELKKLHDAILEYEASGGNKKLEAAQNTLSTLQRNNDTLQQKKDSVIEKRDCLRNSIATQKVRERELEDNLKLRKKLDEEKELVNSVAILKDKLGNLDYTSLNEEKRKLKKEEEKLYYEKGQAEGSKRELEKTISTLQADLNLDRYKFADKNFRDKVIHIEVNKQAMKDLNVSFKALDAAMMQYHKQCMEHINTTIRELWRQIYSGNDIDTIEIKTEQEASVAVDKRRAFKYRVVQVKNGTEIDMRSRCSAGQKVLACIIIRIALAETFSSKCGVLALDEPTTNLDHKNIVNLSHALKQIVRTQSMRKNFQLIIITHDQDFLNILTQDSELECYYKLERNQDGLSQVSKIYLQ</sequence>
<feature type="coiled-coil region" evidence="19">
    <location>
        <begin position="303"/>
        <end position="337"/>
    </location>
</feature>
<dbReference type="GO" id="GO:0030870">
    <property type="term" value="C:Mre11 complex"/>
    <property type="evidence" value="ECO:0007669"/>
    <property type="project" value="InterPro"/>
</dbReference>
<dbReference type="InterPro" id="IPR013134">
    <property type="entry name" value="Zn_hook_RAD50"/>
</dbReference>
<feature type="coiled-coil region" evidence="19">
    <location>
        <begin position="585"/>
        <end position="663"/>
    </location>
</feature>
<feature type="coiled-coil region" evidence="19">
    <location>
        <begin position="716"/>
        <end position="876"/>
    </location>
</feature>
<keyword evidence="8" id="KW-0227">DNA damage</keyword>
<evidence type="ECO:0000256" key="8">
    <source>
        <dbReference type="ARBA" id="ARBA00022763"/>
    </source>
</evidence>
<dbReference type="Proteomes" id="UP001461498">
    <property type="component" value="Unassembled WGS sequence"/>
</dbReference>
<dbReference type="GO" id="GO:0016887">
    <property type="term" value="F:ATP hydrolysis activity"/>
    <property type="evidence" value="ECO:0007669"/>
    <property type="project" value="InterPro"/>
</dbReference>
<evidence type="ECO:0000256" key="17">
    <source>
        <dbReference type="ARBA" id="ARBA00049360"/>
    </source>
</evidence>
<evidence type="ECO:0000256" key="7">
    <source>
        <dbReference type="ARBA" id="ARBA00022741"/>
    </source>
</evidence>
<comment type="caution">
    <text evidence="21">The sequence shown here is derived from an EMBL/GenBank/DDBJ whole genome shotgun (WGS) entry which is preliminary data.</text>
</comment>
<dbReference type="PANTHER" id="PTHR18867">
    <property type="entry name" value="RAD50"/>
    <property type="match status" value="1"/>
</dbReference>
<dbReference type="InterPro" id="IPR027417">
    <property type="entry name" value="P-loop_NTPase"/>
</dbReference>
<keyword evidence="10 18" id="KW-0862">Zinc</keyword>
<evidence type="ECO:0000256" key="9">
    <source>
        <dbReference type="ARBA" id="ARBA00022801"/>
    </source>
</evidence>
<dbReference type="Pfam" id="PF13558">
    <property type="entry name" value="SbcC_Walker_B"/>
    <property type="match status" value="1"/>
</dbReference>
<feature type="coiled-coil region" evidence="19">
    <location>
        <begin position="191"/>
        <end position="232"/>
    </location>
</feature>
<dbReference type="PROSITE" id="PS51131">
    <property type="entry name" value="ZN_HOOK"/>
    <property type="match status" value="1"/>
</dbReference>
<evidence type="ECO:0000256" key="5">
    <source>
        <dbReference type="ARBA" id="ARBA00022454"/>
    </source>
</evidence>
<accession>A0AAW1CIW3</accession>
<evidence type="ECO:0000256" key="18">
    <source>
        <dbReference type="PROSITE-ProRule" id="PRU00471"/>
    </source>
</evidence>
<dbReference type="GO" id="GO:0051880">
    <property type="term" value="F:G-quadruplex DNA binding"/>
    <property type="evidence" value="ECO:0007669"/>
    <property type="project" value="TreeGrafter"/>
</dbReference>
<keyword evidence="5" id="KW-0158">Chromosome</keyword>
<dbReference type="NCBIfam" id="TIGR00606">
    <property type="entry name" value="rad50"/>
    <property type="match status" value="1"/>
</dbReference>
<dbReference type="InterPro" id="IPR038729">
    <property type="entry name" value="Rad50/SbcC_AAA"/>
</dbReference>
<keyword evidence="11" id="KW-0067">ATP-binding</keyword>
<evidence type="ECO:0000256" key="4">
    <source>
        <dbReference type="ARBA" id="ARBA00009439"/>
    </source>
</evidence>
<gene>
    <name evidence="21" type="ORF">O3M35_013343</name>
</gene>
<comment type="subcellular location">
    <subcellularLocation>
        <location evidence="3">Chromosome</location>
    </subcellularLocation>
    <subcellularLocation>
        <location evidence="2">Nucleus</location>
    </subcellularLocation>
</comment>
<comment type="catalytic activity">
    <reaction evidence="17">
        <text>ATP + H2O = ADP + phosphate + H(+)</text>
        <dbReference type="Rhea" id="RHEA:13065"/>
        <dbReference type="ChEBI" id="CHEBI:15377"/>
        <dbReference type="ChEBI" id="CHEBI:15378"/>
        <dbReference type="ChEBI" id="CHEBI:30616"/>
        <dbReference type="ChEBI" id="CHEBI:43474"/>
        <dbReference type="ChEBI" id="CHEBI:456216"/>
    </reaction>
</comment>
<keyword evidence="13 19" id="KW-0175">Coiled coil</keyword>
<dbReference type="GO" id="GO:0006302">
    <property type="term" value="P:double-strand break repair"/>
    <property type="evidence" value="ECO:0007669"/>
    <property type="project" value="InterPro"/>
</dbReference>
<keyword evidence="16" id="KW-0469">Meiosis</keyword>
<dbReference type="PANTHER" id="PTHR18867:SF12">
    <property type="entry name" value="DNA REPAIR PROTEIN RAD50"/>
    <property type="match status" value="1"/>
</dbReference>
<organism evidence="21 22">
    <name type="scientific">Rhynocoris fuscipes</name>
    <dbReference type="NCBI Taxonomy" id="488301"/>
    <lineage>
        <taxon>Eukaryota</taxon>
        <taxon>Metazoa</taxon>
        <taxon>Ecdysozoa</taxon>
        <taxon>Arthropoda</taxon>
        <taxon>Hexapoda</taxon>
        <taxon>Insecta</taxon>
        <taxon>Pterygota</taxon>
        <taxon>Neoptera</taxon>
        <taxon>Paraneoptera</taxon>
        <taxon>Hemiptera</taxon>
        <taxon>Heteroptera</taxon>
        <taxon>Panheteroptera</taxon>
        <taxon>Cimicomorpha</taxon>
        <taxon>Reduviidae</taxon>
        <taxon>Harpactorinae</taxon>
        <taxon>Harpactorini</taxon>
        <taxon>Rhynocoris</taxon>
    </lineage>
</organism>
<evidence type="ECO:0000256" key="14">
    <source>
        <dbReference type="ARBA" id="ARBA00023204"/>
    </source>
</evidence>
<dbReference type="GO" id="GO:0000794">
    <property type="term" value="C:condensed nuclear chromosome"/>
    <property type="evidence" value="ECO:0007669"/>
    <property type="project" value="TreeGrafter"/>
</dbReference>
<evidence type="ECO:0000256" key="1">
    <source>
        <dbReference type="ARBA" id="ARBA00001947"/>
    </source>
</evidence>
<dbReference type="GO" id="GO:0005524">
    <property type="term" value="F:ATP binding"/>
    <property type="evidence" value="ECO:0007669"/>
    <property type="project" value="UniProtKB-KW"/>
</dbReference>
<dbReference type="GO" id="GO:0000722">
    <property type="term" value="P:telomere maintenance via recombination"/>
    <property type="evidence" value="ECO:0007669"/>
    <property type="project" value="TreeGrafter"/>
</dbReference>
<dbReference type="Pfam" id="PF13476">
    <property type="entry name" value="AAA_23"/>
    <property type="match status" value="1"/>
</dbReference>
<dbReference type="InterPro" id="IPR004584">
    <property type="entry name" value="Rad50_eukaryotes"/>
</dbReference>
<keyword evidence="22" id="KW-1185">Reference proteome</keyword>
<evidence type="ECO:0000259" key="20">
    <source>
        <dbReference type="PROSITE" id="PS51131"/>
    </source>
</evidence>
<keyword evidence="12" id="KW-0460">Magnesium</keyword>
<comment type="similarity">
    <text evidence="4">Belongs to the SMC family. RAD50 subfamily.</text>
</comment>
<evidence type="ECO:0000256" key="16">
    <source>
        <dbReference type="ARBA" id="ARBA00023254"/>
    </source>
</evidence>
<feature type="coiled-coil region" evidence="19">
    <location>
        <begin position="417"/>
        <end position="560"/>
    </location>
</feature>
<dbReference type="GO" id="GO:0003691">
    <property type="term" value="F:double-stranded telomeric DNA binding"/>
    <property type="evidence" value="ECO:0007669"/>
    <property type="project" value="TreeGrafter"/>
</dbReference>
<evidence type="ECO:0000313" key="22">
    <source>
        <dbReference type="Proteomes" id="UP001461498"/>
    </source>
</evidence>
<dbReference type="Pfam" id="PF04423">
    <property type="entry name" value="Rad50_zn_hook"/>
    <property type="match status" value="1"/>
</dbReference>
<keyword evidence="14" id="KW-0234">DNA repair</keyword>
<feature type="binding site" evidence="18">
    <location>
        <position position="688"/>
    </location>
    <ligand>
        <name>Zn(2+)</name>
        <dbReference type="ChEBI" id="CHEBI:29105"/>
    </ligand>
</feature>
<comment type="cofactor">
    <cofactor evidence="1">
        <name>Zn(2+)</name>
        <dbReference type="ChEBI" id="CHEBI:29105"/>
    </cofactor>
</comment>
<reference evidence="21 22" key="1">
    <citation type="submission" date="2022-12" db="EMBL/GenBank/DDBJ databases">
        <title>Chromosome-level genome assembly of true bugs.</title>
        <authorList>
            <person name="Ma L."/>
            <person name="Li H."/>
        </authorList>
    </citation>
    <scope>NUCLEOTIDE SEQUENCE [LARGE SCALE GENOMIC DNA]</scope>
    <source>
        <strain evidence="21">Lab_2022b</strain>
    </source>
</reference>
<keyword evidence="15" id="KW-0539">Nucleus</keyword>
<feature type="binding site" evidence="18">
    <location>
        <position position="685"/>
    </location>
    <ligand>
        <name>Zn(2+)</name>
        <dbReference type="ChEBI" id="CHEBI:29105"/>
    </ligand>
</feature>
<dbReference type="GO" id="GO:0070192">
    <property type="term" value="P:chromosome organization involved in meiotic cell cycle"/>
    <property type="evidence" value="ECO:0007669"/>
    <property type="project" value="TreeGrafter"/>
</dbReference>
<dbReference type="GO" id="GO:0046872">
    <property type="term" value="F:metal ion binding"/>
    <property type="evidence" value="ECO:0007669"/>
    <property type="project" value="UniProtKB-UniRule"/>
</dbReference>
<evidence type="ECO:0000256" key="13">
    <source>
        <dbReference type="ARBA" id="ARBA00023054"/>
    </source>
</evidence>
<evidence type="ECO:0000256" key="10">
    <source>
        <dbReference type="ARBA" id="ARBA00022833"/>
    </source>
</evidence>
<proteinExistence type="inferred from homology"/>
<protein>
    <recommendedName>
        <fullName evidence="20">Zinc-hook domain-containing protein</fullName>
    </recommendedName>
</protein>
<evidence type="ECO:0000256" key="3">
    <source>
        <dbReference type="ARBA" id="ARBA00004286"/>
    </source>
</evidence>
<dbReference type="Gene3D" id="3.40.50.300">
    <property type="entry name" value="P-loop containing nucleotide triphosphate hydrolases"/>
    <property type="match status" value="2"/>
</dbReference>
<evidence type="ECO:0000256" key="2">
    <source>
        <dbReference type="ARBA" id="ARBA00004123"/>
    </source>
</evidence>
<evidence type="ECO:0000256" key="15">
    <source>
        <dbReference type="ARBA" id="ARBA00023242"/>
    </source>
</evidence>
<evidence type="ECO:0000313" key="21">
    <source>
        <dbReference type="EMBL" id="KAK9496362.1"/>
    </source>
</evidence>
<dbReference type="GO" id="GO:0007004">
    <property type="term" value="P:telomere maintenance via telomerase"/>
    <property type="evidence" value="ECO:0007669"/>
    <property type="project" value="TreeGrafter"/>
</dbReference>
<evidence type="ECO:0000256" key="6">
    <source>
        <dbReference type="ARBA" id="ARBA00022723"/>
    </source>
</evidence>
<keyword evidence="9" id="KW-0378">Hydrolase</keyword>
<dbReference type="SUPFAM" id="SSF52540">
    <property type="entry name" value="P-loop containing nucleoside triphosphate hydrolases"/>
    <property type="match status" value="1"/>
</dbReference>
<name>A0AAW1CIW3_9HEMI</name>
<evidence type="ECO:0000256" key="11">
    <source>
        <dbReference type="ARBA" id="ARBA00022840"/>
    </source>
</evidence>
<dbReference type="EMBL" id="JAPXFL010000088">
    <property type="protein sequence ID" value="KAK9496362.1"/>
    <property type="molecule type" value="Genomic_DNA"/>
</dbReference>
<feature type="domain" description="Zinc-hook" evidence="20">
    <location>
        <begin position="640"/>
        <end position="738"/>
    </location>
</feature>
<dbReference type="Gene3D" id="1.10.287.510">
    <property type="entry name" value="Helix hairpin bin"/>
    <property type="match status" value="1"/>
</dbReference>
<feature type="coiled-coil region" evidence="19">
    <location>
        <begin position="940"/>
        <end position="1094"/>
    </location>
</feature>
<dbReference type="GO" id="GO:0043047">
    <property type="term" value="F:single-stranded telomeric DNA binding"/>
    <property type="evidence" value="ECO:0007669"/>
    <property type="project" value="TreeGrafter"/>
</dbReference>
<evidence type="ECO:0000256" key="19">
    <source>
        <dbReference type="SAM" id="Coils"/>
    </source>
</evidence>
<evidence type="ECO:0000256" key="12">
    <source>
        <dbReference type="ARBA" id="ARBA00022842"/>
    </source>
</evidence>
<keyword evidence="7" id="KW-0547">Nucleotide-binding</keyword>
<keyword evidence="6 18" id="KW-0479">Metal-binding</keyword>
<dbReference type="SUPFAM" id="SSF75712">
    <property type="entry name" value="Rad50 coiled-coil Zn hook"/>
    <property type="match status" value="1"/>
</dbReference>